<dbReference type="Gene3D" id="3.40.50.10390">
    <property type="entry name" value="Gingipain r, domain 1"/>
    <property type="match status" value="1"/>
</dbReference>
<dbReference type="SUPFAM" id="SSF52129">
    <property type="entry name" value="Caspase-like"/>
    <property type="match status" value="1"/>
</dbReference>
<dbReference type="Gene3D" id="3.40.50.1460">
    <property type="match status" value="1"/>
</dbReference>
<keyword evidence="5" id="KW-1185">Reference proteome</keyword>
<feature type="signal peptide" evidence="2">
    <location>
        <begin position="1"/>
        <end position="21"/>
    </location>
</feature>
<accession>A0ABY6CYK7</accession>
<evidence type="ECO:0000259" key="3">
    <source>
        <dbReference type="Pfam" id="PF01364"/>
    </source>
</evidence>
<dbReference type="Pfam" id="PF01364">
    <property type="entry name" value="Peptidase_C25"/>
    <property type="match status" value="1"/>
</dbReference>
<dbReference type="InterPro" id="IPR001769">
    <property type="entry name" value="Gingipain"/>
</dbReference>
<protein>
    <submittedName>
        <fullName evidence="4">C25 family cysteine peptidase</fullName>
    </submittedName>
</protein>
<dbReference type="CDD" id="cd02258">
    <property type="entry name" value="Peptidase_C25_N"/>
    <property type="match status" value="1"/>
</dbReference>
<evidence type="ECO:0000313" key="5">
    <source>
        <dbReference type="Proteomes" id="UP001062165"/>
    </source>
</evidence>
<feature type="chain" id="PRO_5047430054" evidence="2">
    <location>
        <begin position="22"/>
        <end position="1681"/>
    </location>
</feature>
<name>A0ABY6CYK7_9BACT</name>
<proteinExistence type="predicted"/>
<gene>
    <name evidence="4" type="ORF">N7E81_16685</name>
</gene>
<organism evidence="4 5">
    <name type="scientific">Reichenbachiella carrageenanivorans</name>
    <dbReference type="NCBI Taxonomy" id="2979869"/>
    <lineage>
        <taxon>Bacteria</taxon>
        <taxon>Pseudomonadati</taxon>
        <taxon>Bacteroidota</taxon>
        <taxon>Cytophagia</taxon>
        <taxon>Cytophagales</taxon>
        <taxon>Reichenbachiellaceae</taxon>
        <taxon>Reichenbachiella</taxon>
    </lineage>
</organism>
<dbReference type="RefSeq" id="WP_263050736.1">
    <property type="nucleotide sequence ID" value="NZ_CP106735.1"/>
</dbReference>
<dbReference type="Gene3D" id="2.60.40.4070">
    <property type="match status" value="1"/>
</dbReference>
<dbReference type="InterPro" id="IPR029030">
    <property type="entry name" value="Caspase-like_dom_sf"/>
</dbReference>
<dbReference type="EMBL" id="CP106735">
    <property type="protein sequence ID" value="UXX78992.1"/>
    <property type="molecule type" value="Genomic_DNA"/>
</dbReference>
<dbReference type="Proteomes" id="UP001062165">
    <property type="component" value="Chromosome"/>
</dbReference>
<evidence type="ECO:0000256" key="1">
    <source>
        <dbReference type="ARBA" id="ARBA00022729"/>
    </source>
</evidence>
<reference evidence="4" key="1">
    <citation type="submission" date="2022-10" db="EMBL/GenBank/DDBJ databases">
        <title>Comparative genomics and taxonomic characterization of three novel marine species of genus Reichenbachiella exhibiting antioxidant and polysaccharide degradation activities.</title>
        <authorList>
            <person name="Muhammad N."/>
            <person name="Lee Y.-J."/>
            <person name="Ko J."/>
            <person name="Kim S.-G."/>
        </authorList>
    </citation>
    <scope>NUCLEOTIDE SEQUENCE</scope>
    <source>
        <strain evidence="4">Wsw4-B4</strain>
    </source>
</reference>
<evidence type="ECO:0000313" key="4">
    <source>
        <dbReference type="EMBL" id="UXX78992.1"/>
    </source>
</evidence>
<dbReference type="Gene3D" id="2.60.40.10">
    <property type="entry name" value="Immunoglobulins"/>
    <property type="match status" value="1"/>
</dbReference>
<keyword evidence="1 2" id="KW-0732">Signal</keyword>
<dbReference type="InterPro" id="IPR029031">
    <property type="entry name" value="Gingipain_N_sf"/>
</dbReference>
<evidence type="ECO:0000256" key="2">
    <source>
        <dbReference type="SAM" id="SignalP"/>
    </source>
</evidence>
<sequence length="1681" mass="185717">MIRNKCYTVLFLLLVAFQAAGQPYGNEWIDTNQRYFKINIGENGIYRMSRTDLADFGFPVGSVDPRKIQLFHLGQEVAIHLEGQLDGTFDLSDYLEFYAEKSNGSTDTPLYTNPATQPHTFYNIFSDSSAYFLTYKLDLQTGKRMGDFYENNVGGLAAQNYHISENLNLRTTTYYEGQSYGSGEEIVLPTYDVGEGWTGPFASRGQNIDNNITGLINEVQADYTPNIKVLLVGGNNNSHDVTILVGPNSGSLRTIATATFDADENYLVSENIAWTDISASGNLTVRATVNGVSGAADRVSVSYISVNYSKAYNMNSETSARIVMKTNAGNKSYIEVTNAPTSVTLYDITNPTDPIDIGINESAGTFHAMVNNTSTQRTLYAQSGQKAVTNFEEVSFNHFNPANFNYLMVSHTSLRGSTSSGQGDQVTAYKNYRQSVAGGGHTVLDIDIQTIFDQFNYGNPSPIAIKRFCEYVYDNGTPEFLFLIGKASNVQANYYRQDPLAPTNRHYIPTYGYPGADVPFTAGLDGGTGYETLATGRINATEPDHIEAYLNKVMEEEALPFNTLRQKSLVHLSGGNTESELRTFKIYVDDFARIAEGELLGGASTQLSKNNNDAVELINISDEINDGVMMVTFFGHSSGSVTDIEIGLVSDPAFGYANKGKYPIFMVNGCLAGDFFSENESFGVDWILTPDLGALGFMAHSHVAFSNNLRRFTNLYYEVAFTEENFIAKSVGEIKKETARRYINTYGTSESPLSQVQLVNLQGDPAVKVFGPDKPDLDINEAYLQAGTFDDSQLLATIDSFYIEMNIRNFGIYSPDTFAIAINRTFSDGRVQTIGPNLFDQVLREDTIQFTIPNDVSNPGGLNTFSITLDPANKIDEMDKSNNTASLDVFLSSGSTFNLYPNNLSIQTEALQEFYFQSSNLLAGRRSFDIQVDTSSTFNSPYLISQSQSSLVIGKANINLEATSSIPNGKVFYWRTRYSDPLPTESDDWVTSSFVFDKTKGEGWAQTNPAQFSESFTEGLSLDPSTGLWSFLTSQLHLEVQNYGSNHPSADYQDTEVLLDNRNYFNTNSNLDAGCRNNTLNFMAFKRQSNVPFKAVQTPGYDELNSLVCGLVPQVIYNYTEGDVPGIYGPEVLLNNIESGDKVLIFSLGDFDYTTLPTTLLDDLETLGLQRSELNTIASGSDEPIIMLGVKDAAANTGLIIRAATTPANEQQLNLDEQLNGSFDSGVISSTLIGPALSWDQMTANIGDSPNPADDTKNITLYGVKSDKTEEVLSPPTLGTDGYDLSALSVSDYPYLRLQLDVADPVQQTPLQLNSWQVDYETTPEGLLLISSPEGIAESVEVQEGQPYSSDYTFWNYSKKDFQDSIKIKYNLLNVGSSIQFSDSLNLPALASGDSAQFEFNLTTMGNQGLNDMILNSNIDYAHEFYSFNNTVRFSNYLKVNADETNPLVDVSFDGVQIMDGDIVSPTPSIEVYINDDNAFLLMQDTTGINIYLKQPCEDCDYERVAFSNPTVQWSPATTDENFKATINPERLEDGLYGLRVLANDASGNPSGLKPYEINFEVINASTITNFYPYPNPFSSSTRFVFTLTGSEFPEDIKIQILTVTGRVVKEIFMDELGAINIGNNKTDYAWDGRDNYGDQLANGVYLYRVLIKNAGENFKHRETSADRGFKNGFGKMYLLR</sequence>
<feature type="domain" description="Gingipain" evidence="3">
    <location>
        <begin position="406"/>
        <end position="769"/>
    </location>
</feature>
<dbReference type="InterPro" id="IPR013783">
    <property type="entry name" value="Ig-like_fold"/>
</dbReference>